<sequence length="213" mass="23487">MDDLAGGRSKSEINSNAGEDDWVEVKAPSTSFETNRDVSTSLNSSVKMDFYEATTEISGVDPCTSLRIRLLSVQSGDCVYIDEIYVIAEPVESNFEDEDRQSGTASGTSLTAMLVPSILQLSKMRTTGQVQDKDAFDVRNNQTCPPAVSETTEPDLGSKVTVTANVANRGDMLPAFLILGIWRGLFLNQLRKLYRKQILIESRMFLTVILKMS</sequence>
<proteinExistence type="predicted"/>
<accession>A0A059ADW5</accession>
<dbReference type="STRING" id="71139.A0A059ADW5"/>
<dbReference type="Gramene" id="KCW51836">
    <property type="protein sequence ID" value="KCW51836"/>
    <property type="gene ID" value="EUGRSUZ_J01288"/>
</dbReference>
<dbReference type="InParanoid" id="A0A059ADW5"/>
<feature type="compositionally biased region" description="Polar residues" evidence="1">
    <location>
        <begin position="28"/>
        <end position="38"/>
    </location>
</feature>
<dbReference type="EMBL" id="KK198762">
    <property type="protein sequence ID" value="KCW51836.1"/>
    <property type="molecule type" value="Genomic_DNA"/>
</dbReference>
<gene>
    <name evidence="2" type="ORF">EUGRSUZ_J01288</name>
</gene>
<evidence type="ECO:0000313" key="2">
    <source>
        <dbReference type="EMBL" id="KCW51836.1"/>
    </source>
</evidence>
<name>A0A059ADW5_EUCGR</name>
<dbReference type="AlphaFoldDB" id="A0A059ADW5"/>
<feature type="region of interest" description="Disordered" evidence="1">
    <location>
        <begin position="1"/>
        <end position="38"/>
    </location>
</feature>
<evidence type="ECO:0000256" key="1">
    <source>
        <dbReference type="SAM" id="MobiDB-lite"/>
    </source>
</evidence>
<dbReference type="PANTHER" id="PTHR37261">
    <property type="entry name" value="40S RIBOSOMAL PROTEIN S27"/>
    <property type="match status" value="1"/>
</dbReference>
<dbReference type="PANTHER" id="PTHR37261:SF1">
    <property type="entry name" value="40S RIBOSOMAL PROTEIN S27"/>
    <property type="match status" value="1"/>
</dbReference>
<protein>
    <submittedName>
        <fullName evidence="2">Uncharacterized protein</fullName>
    </submittedName>
</protein>
<reference evidence="2" key="1">
    <citation type="submission" date="2013-07" db="EMBL/GenBank/DDBJ databases">
        <title>The genome of Eucalyptus grandis.</title>
        <authorList>
            <person name="Schmutz J."/>
            <person name="Hayes R."/>
            <person name="Myburg A."/>
            <person name="Tuskan G."/>
            <person name="Grattapaglia D."/>
            <person name="Rokhsar D.S."/>
        </authorList>
    </citation>
    <scope>NUCLEOTIDE SEQUENCE</scope>
    <source>
        <tissue evidence="2">Leaf extractions</tissue>
    </source>
</reference>
<organism evidence="2">
    <name type="scientific">Eucalyptus grandis</name>
    <name type="common">Flooded gum</name>
    <dbReference type="NCBI Taxonomy" id="71139"/>
    <lineage>
        <taxon>Eukaryota</taxon>
        <taxon>Viridiplantae</taxon>
        <taxon>Streptophyta</taxon>
        <taxon>Embryophyta</taxon>
        <taxon>Tracheophyta</taxon>
        <taxon>Spermatophyta</taxon>
        <taxon>Magnoliopsida</taxon>
        <taxon>eudicotyledons</taxon>
        <taxon>Gunneridae</taxon>
        <taxon>Pentapetalae</taxon>
        <taxon>rosids</taxon>
        <taxon>malvids</taxon>
        <taxon>Myrtales</taxon>
        <taxon>Myrtaceae</taxon>
        <taxon>Myrtoideae</taxon>
        <taxon>Eucalypteae</taxon>
        <taxon>Eucalyptus</taxon>
    </lineage>
</organism>